<dbReference type="GO" id="GO:0006412">
    <property type="term" value="P:translation"/>
    <property type="evidence" value="ECO:0007669"/>
    <property type="project" value="UniProtKB-KW"/>
</dbReference>
<keyword evidence="4" id="KW-1185">Reference proteome</keyword>
<sequence>MSVEAVRQYLKPFGLEDRVQEHEQPIDTVTHAAQVLACQERQILKSMTFLVREQPILIALAGDARVDNRKFKNCFQSRVKMIPFDQVETSIGHAPGGVTPFAVNSGVQVYLDESLRRFTTVYAAGGSLQSTIARSIPELEQATQAQGWVDVGKGWQLENSK</sequence>
<name>A0A850R3U9_9LACO</name>
<reference evidence="3 4" key="1">
    <citation type="submission" date="2020-06" db="EMBL/GenBank/DDBJ databases">
        <authorList>
            <person name="Kang J."/>
        </authorList>
    </citation>
    <scope>NUCLEOTIDE SEQUENCE [LARGE SCALE GENOMIC DNA]</scope>
    <source>
        <strain evidence="3 4">DCY120</strain>
    </source>
</reference>
<keyword evidence="1" id="KW-0648">Protein biosynthesis</keyword>
<protein>
    <submittedName>
        <fullName evidence="3">YbaK/EbsC family protein</fullName>
    </submittedName>
</protein>
<dbReference type="GO" id="GO:0002161">
    <property type="term" value="F:aminoacyl-tRNA deacylase activity"/>
    <property type="evidence" value="ECO:0007669"/>
    <property type="project" value="InterPro"/>
</dbReference>
<dbReference type="Gene3D" id="3.90.960.10">
    <property type="entry name" value="YbaK/aminoacyl-tRNA synthetase-associated domain"/>
    <property type="match status" value="1"/>
</dbReference>
<accession>A0A850R3U9</accession>
<dbReference type="PANTHER" id="PTHR30411:SF1">
    <property type="entry name" value="CYTOPLASMIC PROTEIN"/>
    <property type="match status" value="1"/>
</dbReference>
<dbReference type="PANTHER" id="PTHR30411">
    <property type="entry name" value="CYTOPLASMIC PROTEIN"/>
    <property type="match status" value="1"/>
</dbReference>
<dbReference type="Pfam" id="PF04073">
    <property type="entry name" value="tRNA_edit"/>
    <property type="match status" value="1"/>
</dbReference>
<dbReference type="AlphaFoldDB" id="A0A850R3U9"/>
<gene>
    <name evidence="3" type="ORF">HU830_05685</name>
</gene>
<dbReference type="EMBL" id="JABZEC010000004">
    <property type="protein sequence ID" value="NVY96651.1"/>
    <property type="molecule type" value="Genomic_DNA"/>
</dbReference>
<dbReference type="SUPFAM" id="SSF55826">
    <property type="entry name" value="YbaK/ProRS associated domain"/>
    <property type="match status" value="1"/>
</dbReference>
<dbReference type="Proteomes" id="UP000563523">
    <property type="component" value="Unassembled WGS sequence"/>
</dbReference>
<feature type="domain" description="YbaK/aminoacyl-tRNA synthetase-associated" evidence="2">
    <location>
        <begin position="24"/>
        <end position="139"/>
    </location>
</feature>
<organism evidence="3 4">
    <name type="scientific">Bombilactobacillus apium</name>
    <dbReference type="NCBI Taxonomy" id="2675299"/>
    <lineage>
        <taxon>Bacteria</taxon>
        <taxon>Bacillati</taxon>
        <taxon>Bacillota</taxon>
        <taxon>Bacilli</taxon>
        <taxon>Lactobacillales</taxon>
        <taxon>Lactobacillaceae</taxon>
        <taxon>Bombilactobacillus</taxon>
    </lineage>
</organism>
<evidence type="ECO:0000313" key="3">
    <source>
        <dbReference type="EMBL" id="NVY96651.1"/>
    </source>
</evidence>
<dbReference type="InterPro" id="IPR036754">
    <property type="entry name" value="YbaK/aa-tRNA-synt-asso_dom_sf"/>
</dbReference>
<proteinExistence type="predicted"/>
<dbReference type="CDD" id="cd04333">
    <property type="entry name" value="ProX_deacylase"/>
    <property type="match status" value="1"/>
</dbReference>
<evidence type="ECO:0000256" key="1">
    <source>
        <dbReference type="ARBA" id="ARBA00022917"/>
    </source>
</evidence>
<dbReference type="InterPro" id="IPR007214">
    <property type="entry name" value="YbaK/aa-tRNA-synth-assoc-dom"/>
</dbReference>
<evidence type="ECO:0000259" key="2">
    <source>
        <dbReference type="Pfam" id="PF04073"/>
    </source>
</evidence>
<comment type="caution">
    <text evidence="3">The sequence shown here is derived from an EMBL/GenBank/DDBJ whole genome shotgun (WGS) entry which is preliminary data.</text>
</comment>
<evidence type="ECO:0000313" key="4">
    <source>
        <dbReference type="Proteomes" id="UP000563523"/>
    </source>
</evidence>